<evidence type="ECO:0000313" key="8">
    <source>
        <dbReference type="EMBL" id="VDP17078.1"/>
    </source>
</evidence>
<dbReference type="EMBL" id="UZAI01016849">
    <property type="protein sequence ID" value="VDP17078.1"/>
    <property type="molecule type" value="Genomic_DNA"/>
</dbReference>
<feature type="domain" description="Amino acid transporter transmembrane" evidence="7">
    <location>
        <begin position="127"/>
        <end position="486"/>
    </location>
</feature>
<dbReference type="GO" id="GO:0015179">
    <property type="term" value="F:L-amino acid transmembrane transporter activity"/>
    <property type="evidence" value="ECO:0007669"/>
    <property type="project" value="TreeGrafter"/>
</dbReference>
<feature type="transmembrane region" description="Helical" evidence="6">
    <location>
        <begin position="426"/>
        <end position="447"/>
    </location>
</feature>
<reference evidence="8 9" key="1">
    <citation type="submission" date="2018-11" db="EMBL/GenBank/DDBJ databases">
        <authorList>
            <consortium name="Pathogen Informatics"/>
        </authorList>
    </citation>
    <scope>NUCLEOTIDE SEQUENCE [LARGE SCALE GENOMIC DNA]</scope>
    <source>
        <strain evidence="8 9">Zambia</strain>
    </source>
</reference>
<dbReference type="InterPro" id="IPR013057">
    <property type="entry name" value="AA_transpt_TM"/>
</dbReference>
<dbReference type="AlphaFoldDB" id="A0A3P8C7K4"/>
<protein>
    <recommendedName>
        <fullName evidence="7">Amino acid transporter transmembrane domain-containing protein</fullName>
    </recommendedName>
</protein>
<evidence type="ECO:0000259" key="7">
    <source>
        <dbReference type="Pfam" id="PF01490"/>
    </source>
</evidence>
<dbReference type="Pfam" id="PF01490">
    <property type="entry name" value="Aa_trans"/>
    <property type="match status" value="1"/>
</dbReference>
<evidence type="ECO:0000256" key="2">
    <source>
        <dbReference type="ARBA" id="ARBA00022692"/>
    </source>
</evidence>
<organism evidence="8 9">
    <name type="scientific">Schistosoma margrebowiei</name>
    <dbReference type="NCBI Taxonomy" id="48269"/>
    <lineage>
        <taxon>Eukaryota</taxon>
        <taxon>Metazoa</taxon>
        <taxon>Spiralia</taxon>
        <taxon>Lophotrochozoa</taxon>
        <taxon>Platyhelminthes</taxon>
        <taxon>Trematoda</taxon>
        <taxon>Digenea</taxon>
        <taxon>Strigeidida</taxon>
        <taxon>Schistosomatoidea</taxon>
        <taxon>Schistosomatidae</taxon>
        <taxon>Schistosoma</taxon>
    </lineage>
</organism>
<dbReference type="Proteomes" id="UP000277204">
    <property type="component" value="Unassembled WGS sequence"/>
</dbReference>
<keyword evidence="2 6" id="KW-0812">Transmembrane</keyword>
<feature type="compositionally biased region" description="Basic and acidic residues" evidence="5">
    <location>
        <begin position="30"/>
        <end position="41"/>
    </location>
</feature>
<dbReference type="GO" id="GO:0005774">
    <property type="term" value="C:vacuolar membrane"/>
    <property type="evidence" value="ECO:0007669"/>
    <property type="project" value="TreeGrafter"/>
</dbReference>
<keyword evidence="3 6" id="KW-1133">Transmembrane helix</keyword>
<proteinExistence type="predicted"/>
<feature type="transmembrane region" description="Helical" evidence="6">
    <location>
        <begin position="195"/>
        <end position="221"/>
    </location>
</feature>
<accession>A0A3P8C7K4</accession>
<evidence type="ECO:0000256" key="4">
    <source>
        <dbReference type="ARBA" id="ARBA00023136"/>
    </source>
</evidence>
<keyword evidence="9" id="KW-1185">Reference proteome</keyword>
<keyword evidence="4 6" id="KW-0472">Membrane</keyword>
<evidence type="ECO:0000256" key="1">
    <source>
        <dbReference type="ARBA" id="ARBA00004141"/>
    </source>
</evidence>
<evidence type="ECO:0000313" key="9">
    <source>
        <dbReference type="Proteomes" id="UP000277204"/>
    </source>
</evidence>
<gene>
    <name evidence="8" type="ORF">SMRZ_LOCUS14934</name>
</gene>
<feature type="transmembrane region" description="Helical" evidence="6">
    <location>
        <begin position="170"/>
        <end position="189"/>
    </location>
</feature>
<dbReference type="PANTHER" id="PTHR22950">
    <property type="entry name" value="AMINO ACID TRANSPORTER"/>
    <property type="match status" value="1"/>
</dbReference>
<name>A0A3P8C7K4_9TREM</name>
<dbReference type="PANTHER" id="PTHR22950:SF349">
    <property type="entry name" value="AMINO ACID TRANSPORTER TRANSMEMBRANE DOMAIN-CONTAINING PROTEIN"/>
    <property type="match status" value="1"/>
</dbReference>
<evidence type="ECO:0000256" key="5">
    <source>
        <dbReference type="SAM" id="MobiDB-lite"/>
    </source>
</evidence>
<feature type="transmembrane region" description="Helical" evidence="6">
    <location>
        <begin position="233"/>
        <end position="254"/>
    </location>
</feature>
<evidence type="ECO:0000256" key="6">
    <source>
        <dbReference type="SAM" id="Phobius"/>
    </source>
</evidence>
<evidence type="ECO:0000256" key="3">
    <source>
        <dbReference type="ARBA" id="ARBA00022989"/>
    </source>
</evidence>
<comment type="subcellular location">
    <subcellularLocation>
        <location evidence="1">Membrane</location>
        <topology evidence="1">Multi-pass membrane protein</topology>
    </subcellularLocation>
</comment>
<feature type="transmembrane region" description="Helical" evidence="6">
    <location>
        <begin position="305"/>
        <end position="330"/>
    </location>
</feature>
<feature type="transmembrane region" description="Helical" evidence="6">
    <location>
        <begin position="467"/>
        <end position="489"/>
    </location>
</feature>
<sequence length="495" mass="56236">MDYMKMAVNCKTANHVPITDGDIQSTTSQNDDHADQPRDPHTMGKKINEYQALMSLIKGNIGTGILSMPVVLRYAGLWVNLYLYFSYFQDWVYYDYSIRDFVNLLNACSFENCQCSSAKVCVHESHLFISESYRHNWDRSKMDYAETAFLVLKYGPERLRKPKGKLKHTVNGFLILTQVGSCCVYTLFITENIRYFLISFFPHLTLNVYLVGFIVCLILILMNFKSSMRVVTYLSGLANICTAIGMILIFIYLFTSGLHSIYEFPAITNFNGLLIAFSIVMFSFEGISLVLPIQSKMIDPTGYGLPFGVLTTGMIIVVCMNVAVGFYGFLKFGEESEGSITLNIPQVPYWFAPVKPLFIIAMFVSYLLQYYVPAQIFSRLMEKLTCHHDASGRRRYINLKLMRISLVIFSYAAAVLIPRLDLLLSLIGSLAGSTLAFILPATLEIIFLWPNRQQISWFWLTVFTKHIIFISIGLLSCFGGLIATIIQIIEAFRSK</sequence>
<feature type="region of interest" description="Disordered" evidence="5">
    <location>
        <begin position="19"/>
        <end position="41"/>
    </location>
</feature>
<feature type="transmembrane region" description="Helical" evidence="6">
    <location>
        <begin position="274"/>
        <end position="293"/>
    </location>
</feature>
<feature type="transmembrane region" description="Helical" evidence="6">
    <location>
        <begin position="350"/>
        <end position="372"/>
    </location>
</feature>
<feature type="transmembrane region" description="Helical" evidence="6">
    <location>
        <begin position="401"/>
        <end position="420"/>
    </location>
</feature>